<proteinExistence type="predicted"/>
<dbReference type="EMBL" id="BRVP01000011">
    <property type="protein sequence ID" value="GLB52782.1"/>
    <property type="molecule type" value="Genomic_DNA"/>
</dbReference>
<dbReference type="AlphaFoldDB" id="A0A9W6B7L9"/>
<sequence>MQVKYYLVVAFVTEFTFNKLASDFELEDFYIHISKQFFIENIYPEPKLYSIFSQINLRKLYVYKFILENHDNLKIYKFIEKEKDSKLYVFARGGKQKYHIFRDCKTLNNDFKDYHIPREVKENELINEFRAWFEYHNFKEKKLPDRELTALVVFRYNTSFSVKHKLPKLNEGYELIENKQNTGQQHVEDKFDFEKFKAQIEELITLRYNMCTSSTLKYLGFYDYCFKKKDKEIIEKMKSINEAHPEVIGENFLDNYGIERLKNFWSQHFQIKSELFKLLAKYYRWTFNLDQIEFDTLTLESFNLECCKVCKDRLVSENSNQFF</sequence>
<organism evidence="1 2">
    <name type="scientific">Neptunitalea chrysea</name>
    <dbReference type="NCBI Taxonomy" id="1647581"/>
    <lineage>
        <taxon>Bacteria</taxon>
        <taxon>Pseudomonadati</taxon>
        <taxon>Bacteroidota</taxon>
        <taxon>Flavobacteriia</taxon>
        <taxon>Flavobacteriales</taxon>
        <taxon>Flavobacteriaceae</taxon>
        <taxon>Neptunitalea</taxon>
    </lineage>
</organism>
<keyword evidence="2" id="KW-1185">Reference proteome</keyword>
<evidence type="ECO:0000313" key="1">
    <source>
        <dbReference type="EMBL" id="GLB52782.1"/>
    </source>
</evidence>
<dbReference type="Proteomes" id="UP001143545">
    <property type="component" value="Unassembled WGS sequence"/>
</dbReference>
<accession>A0A9W6B7L9</accession>
<reference evidence="1" key="1">
    <citation type="submission" date="2022-07" db="EMBL/GenBank/DDBJ databases">
        <title>Taxonomy of Novel Oxalotrophic and Methylotrophic Bacteria.</title>
        <authorList>
            <person name="Sahin N."/>
            <person name="Tani A."/>
        </authorList>
    </citation>
    <scope>NUCLEOTIDE SEQUENCE</scope>
    <source>
        <strain evidence="1">AM327</strain>
    </source>
</reference>
<comment type="caution">
    <text evidence="1">The sequence shown here is derived from an EMBL/GenBank/DDBJ whole genome shotgun (WGS) entry which is preliminary data.</text>
</comment>
<evidence type="ECO:0000313" key="2">
    <source>
        <dbReference type="Proteomes" id="UP001143545"/>
    </source>
</evidence>
<protein>
    <submittedName>
        <fullName evidence="1">Uncharacterized protein</fullName>
    </submittedName>
</protein>
<name>A0A9W6B7L9_9FLAO</name>
<gene>
    <name evidence="1" type="ORF">NBRC110019_18220</name>
</gene>
<dbReference type="RefSeq" id="WP_281754290.1">
    <property type="nucleotide sequence ID" value="NZ_BRVP01000011.1"/>
</dbReference>